<feature type="transmembrane region" description="Helical" evidence="1">
    <location>
        <begin position="67"/>
        <end position="87"/>
    </location>
</feature>
<proteinExistence type="predicted"/>
<keyword evidence="1" id="KW-1133">Transmembrane helix</keyword>
<dbReference type="Pfam" id="PF06912">
    <property type="entry name" value="DUF1275"/>
    <property type="match status" value="1"/>
</dbReference>
<keyword evidence="1" id="KW-0472">Membrane</keyword>
<dbReference type="InterPro" id="IPR010699">
    <property type="entry name" value="DUF1275"/>
</dbReference>
<gene>
    <name evidence="2" type="ORF">B0J11DRAFT_522148</name>
</gene>
<evidence type="ECO:0000313" key="2">
    <source>
        <dbReference type="EMBL" id="KAH7132623.1"/>
    </source>
</evidence>
<feature type="transmembrane region" description="Helical" evidence="1">
    <location>
        <begin position="40"/>
        <end position="61"/>
    </location>
</feature>
<feature type="transmembrane region" description="Helical" evidence="1">
    <location>
        <begin position="220"/>
        <end position="241"/>
    </location>
</feature>
<evidence type="ECO:0000313" key="3">
    <source>
        <dbReference type="Proteomes" id="UP000700596"/>
    </source>
</evidence>
<dbReference type="OrthoDB" id="5288586at2759"/>
<dbReference type="PANTHER" id="PTHR37488">
    <property type="entry name" value="DUF1275 DOMAIN-CONTAINING PROTEIN"/>
    <property type="match status" value="1"/>
</dbReference>
<evidence type="ECO:0008006" key="4">
    <source>
        <dbReference type="Google" id="ProtNLM"/>
    </source>
</evidence>
<protein>
    <recommendedName>
        <fullName evidence="4">DUF1275 domain protein</fullName>
    </recommendedName>
</protein>
<feature type="transmembrane region" description="Helical" evidence="1">
    <location>
        <begin position="196"/>
        <end position="214"/>
    </location>
</feature>
<comment type="caution">
    <text evidence="2">The sequence shown here is derived from an EMBL/GenBank/DDBJ whole genome shotgun (WGS) entry which is preliminary data.</text>
</comment>
<feature type="transmembrane region" description="Helical" evidence="1">
    <location>
        <begin position="136"/>
        <end position="153"/>
    </location>
</feature>
<evidence type="ECO:0000256" key="1">
    <source>
        <dbReference type="SAM" id="Phobius"/>
    </source>
</evidence>
<dbReference type="Proteomes" id="UP000700596">
    <property type="component" value="Unassembled WGS sequence"/>
</dbReference>
<keyword evidence="1" id="KW-0812">Transmembrane</keyword>
<dbReference type="PANTHER" id="PTHR37488:SF2">
    <property type="entry name" value="DUF1275 DOMAIN-CONTAINING PROTEIN"/>
    <property type="match status" value="1"/>
</dbReference>
<sequence length="265" mass="29069">MNRFTKQYIFETLDLTHGDIPLLISSFTTGLLDATSFNNWGVFIGMQTGNTIILALSTASLPKTSPHAAATSLTSLGSFLVGAYITLLLSRHCNKHSRFFLSLCFFSQALLLILGALLATFHLVPEDQDGTGTQLYDIKILTAVPPLAFQFGMQMATARILGFSELPTNVLTSSYTDLMGDPDLFRWGWNKKRDRRLASVVLMMAGGICAAWMMRSGCRIYVQAWIAAGLKVGTALGIWGVMRRKEERGEGDGSMRQGKKAEISV</sequence>
<dbReference type="AlphaFoldDB" id="A0A9P9E814"/>
<feature type="transmembrane region" description="Helical" evidence="1">
    <location>
        <begin position="99"/>
        <end position="124"/>
    </location>
</feature>
<name>A0A9P9E814_9PLEO</name>
<keyword evidence="3" id="KW-1185">Reference proteome</keyword>
<organism evidence="2 3">
    <name type="scientific">Dendryphion nanum</name>
    <dbReference type="NCBI Taxonomy" id="256645"/>
    <lineage>
        <taxon>Eukaryota</taxon>
        <taxon>Fungi</taxon>
        <taxon>Dikarya</taxon>
        <taxon>Ascomycota</taxon>
        <taxon>Pezizomycotina</taxon>
        <taxon>Dothideomycetes</taxon>
        <taxon>Pleosporomycetidae</taxon>
        <taxon>Pleosporales</taxon>
        <taxon>Torulaceae</taxon>
        <taxon>Dendryphion</taxon>
    </lineage>
</organism>
<dbReference type="EMBL" id="JAGMWT010000003">
    <property type="protein sequence ID" value="KAH7132623.1"/>
    <property type="molecule type" value="Genomic_DNA"/>
</dbReference>
<accession>A0A9P9E814</accession>
<reference evidence="2" key="1">
    <citation type="journal article" date="2021" name="Nat. Commun.">
        <title>Genetic determinants of endophytism in the Arabidopsis root mycobiome.</title>
        <authorList>
            <person name="Mesny F."/>
            <person name="Miyauchi S."/>
            <person name="Thiergart T."/>
            <person name="Pickel B."/>
            <person name="Atanasova L."/>
            <person name="Karlsson M."/>
            <person name="Huettel B."/>
            <person name="Barry K.W."/>
            <person name="Haridas S."/>
            <person name="Chen C."/>
            <person name="Bauer D."/>
            <person name="Andreopoulos W."/>
            <person name="Pangilinan J."/>
            <person name="LaButti K."/>
            <person name="Riley R."/>
            <person name="Lipzen A."/>
            <person name="Clum A."/>
            <person name="Drula E."/>
            <person name="Henrissat B."/>
            <person name="Kohler A."/>
            <person name="Grigoriev I.V."/>
            <person name="Martin F.M."/>
            <person name="Hacquard S."/>
        </authorList>
    </citation>
    <scope>NUCLEOTIDE SEQUENCE</scope>
    <source>
        <strain evidence="2">MPI-CAGE-CH-0243</strain>
    </source>
</reference>